<keyword evidence="6 9" id="KW-0274">FAD</keyword>
<comment type="cofactor">
    <cofactor evidence="1 9">
        <name>FAD</name>
        <dbReference type="ChEBI" id="CHEBI:57692"/>
    </cofactor>
</comment>
<reference evidence="11" key="1">
    <citation type="submission" date="2021-01" db="EMBL/GenBank/DDBJ databases">
        <authorList>
            <person name="Corre E."/>
            <person name="Pelletier E."/>
            <person name="Niang G."/>
            <person name="Scheremetjew M."/>
            <person name="Finn R."/>
            <person name="Kale V."/>
            <person name="Holt S."/>
            <person name="Cochrane G."/>
            <person name="Meng A."/>
            <person name="Brown T."/>
            <person name="Cohen L."/>
        </authorList>
    </citation>
    <scope>NUCLEOTIDE SEQUENCE</scope>
    <source>
        <strain evidence="11">NIES-2562</strain>
    </source>
</reference>
<evidence type="ECO:0000256" key="9">
    <source>
        <dbReference type="RuleBase" id="RU367121"/>
    </source>
</evidence>
<evidence type="ECO:0000256" key="3">
    <source>
        <dbReference type="ARBA" id="ARBA00008802"/>
    </source>
</evidence>
<dbReference type="GO" id="GO:0016126">
    <property type="term" value="P:sterol biosynthetic process"/>
    <property type="evidence" value="ECO:0007669"/>
    <property type="project" value="UniProtKB-UniRule"/>
</dbReference>
<evidence type="ECO:0000256" key="4">
    <source>
        <dbReference type="ARBA" id="ARBA00012312"/>
    </source>
</evidence>
<dbReference type="AlphaFoldDB" id="A0A7S3DJV5"/>
<evidence type="ECO:0000256" key="5">
    <source>
        <dbReference type="ARBA" id="ARBA00022630"/>
    </source>
</evidence>
<comment type="function">
    <text evidence="9">Catalyzes the stereospecific oxidation of squalene to (S)-2,3-epoxysqualene, and is considered to be a rate-limiting enzyme in steroid biosynthesis.</text>
</comment>
<feature type="domain" description="Squalene epoxidase" evidence="10">
    <location>
        <begin position="56"/>
        <end position="328"/>
    </location>
</feature>
<keyword evidence="8" id="KW-0472">Membrane</keyword>
<dbReference type="PANTHER" id="PTHR10835:SF0">
    <property type="entry name" value="SQUALENE MONOOXYGENASE"/>
    <property type="match status" value="1"/>
</dbReference>
<evidence type="ECO:0000256" key="6">
    <source>
        <dbReference type="ARBA" id="ARBA00022827"/>
    </source>
</evidence>
<dbReference type="GO" id="GO:0016020">
    <property type="term" value="C:membrane"/>
    <property type="evidence" value="ECO:0007669"/>
    <property type="project" value="UniProtKB-SubCell"/>
</dbReference>
<dbReference type="GO" id="GO:0004506">
    <property type="term" value="F:squalene monooxygenase activity"/>
    <property type="evidence" value="ECO:0007669"/>
    <property type="project" value="UniProtKB-UniRule"/>
</dbReference>
<evidence type="ECO:0000256" key="2">
    <source>
        <dbReference type="ARBA" id="ARBA00004370"/>
    </source>
</evidence>
<gene>
    <name evidence="11" type="ORF">PBIL07802_LOCUS22520</name>
</gene>
<dbReference type="InterPro" id="IPR013698">
    <property type="entry name" value="Squalene_epoxidase"/>
</dbReference>
<dbReference type="UniPathway" id="UPA00767">
    <property type="reaction ID" value="UER00752"/>
</dbReference>
<dbReference type="PANTHER" id="PTHR10835">
    <property type="entry name" value="SQUALENE MONOOXYGENASE"/>
    <property type="match status" value="1"/>
</dbReference>
<dbReference type="InterPro" id="IPR040125">
    <property type="entry name" value="Squalene_monox"/>
</dbReference>
<evidence type="ECO:0000256" key="8">
    <source>
        <dbReference type="ARBA" id="ARBA00023136"/>
    </source>
</evidence>
<dbReference type="EC" id="1.14.14.17" evidence="4 9"/>
<evidence type="ECO:0000259" key="10">
    <source>
        <dbReference type="Pfam" id="PF08491"/>
    </source>
</evidence>
<dbReference type="EMBL" id="HBIB01034737">
    <property type="protein sequence ID" value="CAE0260241.1"/>
    <property type="molecule type" value="Transcribed_RNA"/>
</dbReference>
<name>A0A7S3DJV5_9EUKA</name>
<evidence type="ECO:0000256" key="1">
    <source>
        <dbReference type="ARBA" id="ARBA00001974"/>
    </source>
</evidence>
<evidence type="ECO:0000313" key="11">
    <source>
        <dbReference type="EMBL" id="CAE0260241.1"/>
    </source>
</evidence>
<keyword evidence="7 9" id="KW-0560">Oxidoreductase</keyword>
<protein>
    <recommendedName>
        <fullName evidence="4 9">Squalene monooxygenase</fullName>
        <ecNumber evidence="4 9">1.14.14.17</ecNumber>
    </recommendedName>
</protein>
<dbReference type="Gene3D" id="3.50.50.60">
    <property type="entry name" value="FAD/NAD(P)-binding domain"/>
    <property type="match status" value="1"/>
</dbReference>
<organism evidence="11">
    <name type="scientific">Palpitomonas bilix</name>
    <dbReference type="NCBI Taxonomy" id="652834"/>
    <lineage>
        <taxon>Eukaryota</taxon>
        <taxon>Eukaryota incertae sedis</taxon>
    </lineage>
</organism>
<dbReference type="Pfam" id="PF08491">
    <property type="entry name" value="SE"/>
    <property type="match status" value="1"/>
</dbReference>
<comment type="catalytic activity">
    <reaction evidence="9">
        <text>squalene + reduced [NADPH--hemoprotein reductase] + O2 = (S)-2,3-epoxysqualene + oxidized [NADPH--hemoprotein reductase] + H2O + H(+)</text>
        <dbReference type="Rhea" id="RHEA:25282"/>
        <dbReference type="Rhea" id="RHEA-COMP:11964"/>
        <dbReference type="Rhea" id="RHEA-COMP:11965"/>
        <dbReference type="ChEBI" id="CHEBI:15377"/>
        <dbReference type="ChEBI" id="CHEBI:15378"/>
        <dbReference type="ChEBI" id="CHEBI:15379"/>
        <dbReference type="ChEBI" id="CHEBI:15440"/>
        <dbReference type="ChEBI" id="CHEBI:15441"/>
        <dbReference type="ChEBI" id="CHEBI:57618"/>
        <dbReference type="ChEBI" id="CHEBI:58210"/>
        <dbReference type="EC" id="1.14.14.17"/>
    </reaction>
</comment>
<comment type="similarity">
    <text evidence="3 9">Belongs to the squalene monooxygenase family.</text>
</comment>
<sequence>MQPFRFNALSVLTYFFSVELRKGTVTEIVRESNDEDARVIGVKYKNADGETKMVTADLTVVCDGCFSSFRKEFRGDDSVEPKVYSNFVGVVIECDTALMPKEDHACVILSDPAPILLYQIGTNQIRCLVDFPPGPLPSVTSGDMKNFLLSKIYPRIPEPLKEHFEAAVEAGRIKSMRNQVMPASPTIHKGVCLLGDAFNMRHPLTGGGQTVVLSDVEIVKDLLNAIPDLRDQQKVTQSLKEFYVSRLPKSASINILATALYGVFTPGDNPTMREVRDACFDYFKAGGENVRGPISLLSGINTNSTVLVRHFFAVAAHATKRVLKPFPTPGKLFKAAACFLAATNLIKPLLVNEGFFQTLMPAMWSRKSS</sequence>
<dbReference type="SUPFAM" id="SSF51905">
    <property type="entry name" value="FAD/NAD(P)-binding domain"/>
    <property type="match status" value="1"/>
</dbReference>
<accession>A0A7S3DJV5</accession>
<proteinExistence type="inferred from homology"/>
<comment type="subcellular location">
    <subcellularLocation>
        <location evidence="2">Membrane</location>
    </subcellularLocation>
</comment>
<dbReference type="InterPro" id="IPR036188">
    <property type="entry name" value="FAD/NAD-bd_sf"/>
</dbReference>
<dbReference type="GO" id="GO:0005783">
    <property type="term" value="C:endoplasmic reticulum"/>
    <property type="evidence" value="ECO:0007669"/>
    <property type="project" value="TreeGrafter"/>
</dbReference>
<evidence type="ECO:0000256" key="7">
    <source>
        <dbReference type="ARBA" id="ARBA00023002"/>
    </source>
</evidence>
<dbReference type="GO" id="GO:0050660">
    <property type="term" value="F:flavin adenine dinucleotide binding"/>
    <property type="evidence" value="ECO:0007669"/>
    <property type="project" value="UniProtKB-UniRule"/>
</dbReference>
<keyword evidence="5 9" id="KW-0285">Flavoprotein</keyword>